<dbReference type="Proteomes" id="UP001273166">
    <property type="component" value="Unassembled WGS sequence"/>
</dbReference>
<reference evidence="2" key="2">
    <citation type="submission" date="2023-06" db="EMBL/GenBank/DDBJ databases">
        <authorList>
            <consortium name="Lawrence Berkeley National Laboratory"/>
            <person name="Mondo S.J."/>
            <person name="Hensen N."/>
            <person name="Bonometti L."/>
            <person name="Westerberg I."/>
            <person name="Brannstrom I.O."/>
            <person name="Guillou S."/>
            <person name="Cros-Aarteil S."/>
            <person name="Calhoun S."/>
            <person name="Haridas S."/>
            <person name="Kuo A."/>
            <person name="Pangilinan J."/>
            <person name="Riley R."/>
            <person name="Labutti K."/>
            <person name="Andreopoulos B."/>
            <person name="Lipzen A."/>
            <person name="Chen C."/>
            <person name="Yanf M."/>
            <person name="Daum C."/>
            <person name="Ng V."/>
            <person name="Clum A."/>
            <person name="Steindorff A."/>
            <person name="Ohm R."/>
            <person name="Martin F."/>
            <person name="Silar P."/>
            <person name="Natvig D."/>
            <person name="Lalanne C."/>
            <person name="Gautier V."/>
            <person name="Ament-Velasquez S.L."/>
            <person name="Kruys A."/>
            <person name="Hutchinson M.I."/>
            <person name="Powell A.J."/>
            <person name="Barry K."/>
            <person name="Miller A.N."/>
            <person name="Grigoriev I.V."/>
            <person name="Debuchy R."/>
            <person name="Gladieux P."/>
            <person name="Thoren M.H."/>
            <person name="Johannesson H."/>
        </authorList>
    </citation>
    <scope>NUCLEOTIDE SEQUENCE</scope>
    <source>
        <strain evidence="2">CBS 333.67</strain>
    </source>
</reference>
<organism evidence="2 3">
    <name type="scientific">Chaetomium strumarium</name>
    <dbReference type="NCBI Taxonomy" id="1170767"/>
    <lineage>
        <taxon>Eukaryota</taxon>
        <taxon>Fungi</taxon>
        <taxon>Dikarya</taxon>
        <taxon>Ascomycota</taxon>
        <taxon>Pezizomycotina</taxon>
        <taxon>Sordariomycetes</taxon>
        <taxon>Sordariomycetidae</taxon>
        <taxon>Sordariales</taxon>
        <taxon>Chaetomiaceae</taxon>
        <taxon>Chaetomium</taxon>
    </lineage>
</organism>
<comment type="caution">
    <text evidence="2">The sequence shown here is derived from an EMBL/GenBank/DDBJ whole genome shotgun (WGS) entry which is preliminary data.</text>
</comment>
<proteinExistence type="predicted"/>
<name>A0AAJ0GZ36_9PEZI</name>
<dbReference type="GeneID" id="87886598"/>
<keyword evidence="3" id="KW-1185">Reference proteome</keyword>
<feature type="compositionally biased region" description="Basic and acidic residues" evidence="1">
    <location>
        <begin position="87"/>
        <end position="101"/>
    </location>
</feature>
<dbReference type="AlphaFoldDB" id="A0AAJ0GZ36"/>
<dbReference type="EMBL" id="JAUDZG010000002">
    <property type="protein sequence ID" value="KAK3308818.1"/>
    <property type="molecule type" value="Genomic_DNA"/>
</dbReference>
<reference evidence="2" key="1">
    <citation type="journal article" date="2023" name="Mol. Phylogenet. Evol.">
        <title>Genome-scale phylogeny and comparative genomics of the fungal order Sordariales.</title>
        <authorList>
            <person name="Hensen N."/>
            <person name="Bonometti L."/>
            <person name="Westerberg I."/>
            <person name="Brannstrom I.O."/>
            <person name="Guillou S."/>
            <person name="Cros-Aarteil S."/>
            <person name="Calhoun S."/>
            <person name="Haridas S."/>
            <person name="Kuo A."/>
            <person name="Mondo S."/>
            <person name="Pangilinan J."/>
            <person name="Riley R."/>
            <person name="LaButti K."/>
            <person name="Andreopoulos B."/>
            <person name="Lipzen A."/>
            <person name="Chen C."/>
            <person name="Yan M."/>
            <person name="Daum C."/>
            <person name="Ng V."/>
            <person name="Clum A."/>
            <person name="Steindorff A."/>
            <person name="Ohm R.A."/>
            <person name="Martin F."/>
            <person name="Silar P."/>
            <person name="Natvig D.O."/>
            <person name="Lalanne C."/>
            <person name="Gautier V."/>
            <person name="Ament-Velasquez S.L."/>
            <person name="Kruys A."/>
            <person name="Hutchinson M.I."/>
            <person name="Powell A.J."/>
            <person name="Barry K."/>
            <person name="Miller A.N."/>
            <person name="Grigoriev I.V."/>
            <person name="Debuchy R."/>
            <person name="Gladieux P."/>
            <person name="Hiltunen Thoren M."/>
            <person name="Johannesson H."/>
        </authorList>
    </citation>
    <scope>NUCLEOTIDE SEQUENCE</scope>
    <source>
        <strain evidence="2">CBS 333.67</strain>
    </source>
</reference>
<evidence type="ECO:0000256" key="1">
    <source>
        <dbReference type="SAM" id="MobiDB-lite"/>
    </source>
</evidence>
<evidence type="ECO:0000313" key="3">
    <source>
        <dbReference type="Proteomes" id="UP001273166"/>
    </source>
</evidence>
<protein>
    <submittedName>
        <fullName evidence="2">Uncharacterized protein</fullName>
    </submittedName>
</protein>
<gene>
    <name evidence="2" type="ORF">B0T15DRAFT_509235</name>
</gene>
<dbReference type="RefSeq" id="XP_062724598.1">
    <property type="nucleotide sequence ID" value="XM_062867769.1"/>
</dbReference>
<feature type="region of interest" description="Disordered" evidence="1">
    <location>
        <begin position="74"/>
        <end position="145"/>
    </location>
</feature>
<sequence length="220" mass="25041">MRWGYHRDSILTTTTSLRRQTGFGAKKRQLGPLWTEARLSLLRVYHALGERPLIPTLADEWLLRQEGFELRELAGPRDAPGVANSRSGREQQDRGSPDALHRPNSLENAEAGTRRRRSATCPKGNLVPGPARTVTPPEDAAPRLDDTNPQIEVERKSNCHLVLEVRSLAGCRGRKRAPCHLQISWDWKLRVRNYPCEVQNYKKARKRTLQRAAVDLETTR</sequence>
<accession>A0AAJ0GZ36</accession>
<evidence type="ECO:0000313" key="2">
    <source>
        <dbReference type="EMBL" id="KAK3308818.1"/>
    </source>
</evidence>